<feature type="compositionally biased region" description="Low complexity" evidence="1">
    <location>
        <begin position="164"/>
        <end position="192"/>
    </location>
</feature>
<keyword evidence="3" id="KW-1185">Reference proteome</keyword>
<name>K0T951_THAOC</name>
<feature type="non-terminal residue" evidence="2">
    <location>
        <position position="1"/>
    </location>
</feature>
<protein>
    <submittedName>
        <fullName evidence="2">Uncharacterized protein</fullName>
    </submittedName>
</protein>
<dbReference type="AlphaFoldDB" id="K0T951"/>
<feature type="compositionally biased region" description="Basic and acidic residues" evidence="1">
    <location>
        <begin position="34"/>
        <end position="88"/>
    </location>
</feature>
<gene>
    <name evidence="2" type="ORF">THAOC_08728</name>
</gene>
<evidence type="ECO:0000313" key="3">
    <source>
        <dbReference type="Proteomes" id="UP000266841"/>
    </source>
</evidence>
<evidence type="ECO:0000313" key="2">
    <source>
        <dbReference type="EMBL" id="EJK69961.1"/>
    </source>
</evidence>
<evidence type="ECO:0000256" key="1">
    <source>
        <dbReference type="SAM" id="MobiDB-lite"/>
    </source>
</evidence>
<proteinExistence type="predicted"/>
<feature type="compositionally biased region" description="Basic and acidic residues" evidence="1">
    <location>
        <begin position="100"/>
        <end position="124"/>
    </location>
</feature>
<sequence>EAVEGYVRDHRPDVDQEHAQDEGGCLGRRGRRRPGLERPHQRREDPEAERVHGAAPRAREASPEHVEEEAGREEGEGHDAGKGVHDIGPESNGVDCCASVHERSQSRAQRETRHDRGHSQEEPLGRTAGVAAAKKSSSRSHDAGDSATARAPSGSGHGPGSAGSAGSSASASAISAARRGPAAEVAAAAVGGREQRRGLARHGPKA</sequence>
<feature type="region of interest" description="Disordered" evidence="1">
    <location>
        <begin position="1"/>
        <end position="206"/>
    </location>
</feature>
<accession>K0T951</accession>
<feature type="compositionally biased region" description="Basic and acidic residues" evidence="1">
    <location>
        <begin position="1"/>
        <end position="21"/>
    </location>
</feature>
<dbReference type="EMBL" id="AGNL01009309">
    <property type="protein sequence ID" value="EJK69961.1"/>
    <property type="molecule type" value="Genomic_DNA"/>
</dbReference>
<comment type="caution">
    <text evidence="2">The sequence shown here is derived from an EMBL/GenBank/DDBJ whole genome shotgun (WGS) entry which is preliminary data.</text>
</comment>
<dbReference type="Proteomes" id="UP000266841">
    <property type="component" value="Unassembled WGS sequence"/>
</dbReference>
<reference evidence="2 3" key="1">
    <citation type="journal article" date="2012" name="Genome Biol.">
        <title>Genome and low-iron response of an oceanic diatom adapted to chronic iron limitation.</title>
        <authorList>
            <person name="Lommer M."/>
            <person name="Specht M."/>
            <person name="Roy A.S."/>
            <person name="Kraemer L."/>
            <person name="Andreson R."/>
            <person name="Gutowska M.A."/>
            <person name="Wolf J."/>
            <person name="Bergner S.V."/>
            <person name="Schilhabel M.B."/>
            <person name="Klostermeier U.C."/>
            <person name="Beiko R.G."/>
            <person name="Rosenstiel P."/>
            <person name="Hippler M."/>
            <person name="Laroche J."/>
        </authorList>
    </citation>
    <scope>NUCLEOTIDE SEQUENCE [LARGE SCALE GENOMIC DNA]</scope>
    <source>
        <strain evidence="2 3">CCMP1005</strain>
    </source>
</reference>
<organism evidence="2 3">
    <name type="scientific">Thalassiosira oceanica</name>
    <name type="common">Marine diatom</name>
    <dbReference type="NCBI Taxonomy" id="159749"/>
    <lineage>
        <taxon>Eukaryota</taxon>
        <taxon>Sar</taxon>
        <taxon>Stramenopiles</taxon>
        <taxon>Ochrophyta</taxon>
        <taxon>Bacillariophyta</taxon>
        <taxon>Coscinodiscophyceae</taxon>
        <taxon>Thalassiosirophycidae</taxon>
        <taxon>Thalassiosirales</taxon>
        <taxon>Thalassiosiraceae</taxon>
        <taxon>Thalassiosira</taxon>
    </lineage>
</organism>